<dbReference type="GO" id="GO:0009097">
    <property type="term" value="P:isoleucine biosynthetic process"/>
    <property type="evidence" value="ECO:0007669"/>
    <property type="project" value="TreeGrafter"/>
</dbReference>
<evidence type="ECO:0000256" key="2">
    <source>
        <dbReference type="ARBA" id="ARBA00005025"/>
    </source>
</evidence>
<dbReference type="CDD" id="cd07035">
    <property type="entry name" value="TPP_PYR_POX_like"/>
    <property type="match status" value="1"/>
</dbReference>
<dbReference type="Gene3D" id="3.40.50.1220">
    <property type="entry name" value="TPP-binding domain"/>
    <property type="match status" value="1"/>
</dbReference>
<evidence type="ECO:0000256" key="3">
    <source>
        <dbReference type="ARBA" id="ARBA00007812"/>
    </source>
</evidence>
<dbReference type="PANTHER" id="PTHR18968">
    <property type="entry name" value="THIAMINE PYROPHOSPHATE ENZYMES"/>
    <property type="match status" value="1"/>
</dbReference>
<dbReference type="GO" id="GO:0009099">
    <property type="term" value="P:L-valine biosynthetic process"/>
    <property type="evidence" value="ECO:0007669"/>
    <property type="project" value="TreeGrafter"/>
</dbReference>
<keyword evidence="14 16" id="KW-0100">Branched-chain amino acid biosynthesis</keyword>
<evidence type="ECO:0000256" key="1">
    <source>
        <dbReference type="ARBA" id="ARBA00004974"/>
    </source>
</evidence>
<dbReference type="PANTHER" id="PTHR18968:SF13">
    <property type="entry name" value="ACETOLACTATE SYNTHASE CATALYTIC SUBUNIT, MITOCHONDRIAL"/>
    <property type="match status" value="1"/>
</dbReference>
<evidence type="ECO:0000256" key="13">
    <source>
        <dbReference type="ARBA" id="ARBA00023052"/>
    </source>
</evidence>
<evidence type="ECO:0000256" key="6">
    <source>
        <dbReference type="ARBA" id="ARBA00022630"/>
    </source>
</evidence>
<dbReference type="GO" id="GO:0030976">
    <property type="term" value="F:thiamine pyrophosphate binding"/>
    <property type="evidence" value="ECO:0007669"/>
    <property type="project" value="UniProtKB-UniRule"/>
</dbReference>
<comment type="pathway">
    <text evidence="2 16">Amino-acid biosynthesis; L-valine biosynthesis; L-valine from pyruvate: step 1/4.</text>
</comment>
<dbReference type="Pfam" id="PF00205">
    <property type="entry name" value="TPP_enzyme_M"/>
    <property type="match status" value="1"/>
</dbReference>
<comment type="caution">
    <text evidence="21">The sequence shown here is derived from an EMBL/GenBank/DDBJ whole genome shotgun (WGS) entry which is preliminary data.</text>
</comment>
<dbReference type="GO" id="GO:0005948">
    <property type="term" value="C:acetolactate synthase complex"/>
    <property type="evidence" value="ECO:0007669"/>
    <property type="project" value="TreeGrafter"/>
</dbReference>
<dbReference type="NCBIfam" id="TIGR00118">
    <property type="entry name" value="acolac_lg"/>
    <property type="match status" value="1"/>
</dbReference>
<dbReference type="Pfam" id="PF02776">
    <property type="entry name" value="TPP_enzyme_N"/>
    <property type="match status" value="1"/>
</dbReference>
<evidence type="ECO:0000256" key="11">
    <source>
        <dbReference type="ARBA" id="ARBA00022842"/>
    </source>
</evidence>
<feature type="compositionally biased region" description="Polar residues" evidence="17">
    <location>
        <begin position="1"/>
        <end position="14"/>
    </location>
</feature>
<feature type="domain" description="Thiamine pyrophosphate enzyme N-terminal TPP-binding" evidence="20">
    <location>
        <begin position="83"/>
        <end position="193"/>
    </location>
</feature>
<dbReference type="Proteomes" id="UP001188597">
    <property type="component" value="Unassembled WGS sequence"/>
</dbReference>
<dbReference type="InterPro" id="IPR045229">
    <property type="entry name" value="TPP_enz"/>
</dbReference>
<evidence type="ECO:0000256" key="7">
    <source>
        <dbReference type="ARBA" id="ARBA00022646"/>
    </source>
</evidence>
<dbReference type="InterPro" id="IPR039368">
    <property type="entry name" value="AHAS_TPP"/>
</dbReference>
<feature type="compositionally biased region" description="Low complexity" evidence="17">
    <location>
        <begin position="52"/>
        <end position="62"/>
    </location>
</feature>
<dbReference type="InterPro" id="IPR029061">
    <property type="entry name" value="THDP-binding"/>
</dbReference>
<keyword evidence="8 16" id="KW-0808">Transferase</keyword>
<dbReference type="FunFam" id="3.40.50.970:FF:000007">
    <property type="entry name" value="Acetolactate synthase"/>
    <property type="match status" value="1"/>
</dbReference>
<feature type="domain" description="Thiamine pyrophosphate enzyme TPP-binding" evidence="19">
    <location>
        <begin position="469"/>
        <end position="624"/>
    </location>
</feature>
<dbReference type="AlphaFoldDB" id="A0AA88X6B7"/>
<dbReference type="FunFam" id="3.40.50.1220:FF:000008">
    <property type="entry name" value="Acetolactate synthase"/>
    <property type="match status" value="1"/>
</dbReference>
<dbReference type="SUPFAM" id="SSF52518">
    <property type="entry name" value="Thiamin diphosphate-binding fold (THDP-binding)"/>
    <property type="match status" value="2"/>
</dbReference>
<gene>
    <name evidence="21" type="ORF">RJ639_026978</name>
</gene>
<organism evidence="21 22">
    <name type="scientific">Escallonia herrerae</name>
    <dbReference type="NCBI Taxonomy" id="1293975"/>
    <lineage>
        <taxon>Eukaryota</taxon>
        <taxon>Viridiplantae</taxon>
        <taxon>Streptophyta</taxon>
        <taxon>Embryophyta</taxon>
        <taxon>Tracheophyta</taxon>
        <taxon>Spermatophyta</taxon>
        <taxon>Magnoliopsida</taxon>
        <taxon>eudicotyledons</taxon>
        <taxon>Gunneridae</taxon>
        <taxon>Pentapetalae</taxon>
        <taxon>asterids</taxon>
        <taxon>campanulids</taxon>
        <taxon>Escalloniales</taxon>
        <taxon>Escalloniaceae</taxon>
        <taxon>Escallonia</taxon>
    </lineage>
</organism>
<dbReference type="GO" id="GO:0000287">
    <property type="term" value="F:magnesium ion binding"/>
    <property type="evidence" value="ECO:0007669"/>
    <property type="project" value="UniProtKB-UniRule"/>
</dbReference>
<keyword evidence="11 16" id="KW-0460">Magnesium</keyword>
<dbReference type="InterPro" id="IPR029035">
    <property type="entry name" value="DHS-like_NAD/FAD-binding_dom"/>
</dbReference>
<feature type="region of interest" description="Disordered" evidence="17">
    <location>
        <begin position="1"/>
        <end position="78"/>
    </location>
</feature>
<keyword evidence="6" id="KW-0285">Flavoprotein</keyword>
<dbReference type="Gene3D" id="3.40.50.970">
    <property type="match status" value="2"/>
</dbReference>
<comment type="cofactor">
    <cofactor evidence="16">
        <name>Mg(2+)</name>
        <dbReference type="ChEBI" id="CHEBI:18420"/>
    </cofactor>
    <text evidence="16">Binds 1 Mg(2+) ion per subunit.</text>
</comment>
<evidence type="ECO:0000256" key="9">
    <source>
        <dbReference type="ARBA" id="ARBA00022723"/>
    </source>
</evidence>
<evidence type="ECO:0000256" key="12">
    <source>
        <dbReference type="ARBA" id="ARBA00022946"/>
    </source>
</evidence>
<keyword evidence="7" id="KW-0359">Herbicide resistance</keyword>
<evidence type="ECO:0000256" key="16">
    <source>
        <dbReference type="RuleBase" id="RU003591"/>
    </source>
</evidence>
<protein>
    <recommendedName>
        <fullName evidence="4 16">Acetolactate synthase</fullName>
        <ecNumber evidence="4 16">2.2.1.6</ecNumber>
    </recommendedName>
</protein>
<feature type="domain" description="Thiamine pyrophosphate enzyme central" evidence="18">
    <location>
        <begin position="274"/>
        <end position="407"/>
    </location>
</feature>
<dbReference type="CDD" id="cd02015">
    <property type="entry name" value="TPP_AHAS"/>
    <property type="match status" value="1"/>
</dbReference>
<evidence type="ECO:0000256" key="4">
    <source>
        <dbReference type="ARBA" id="ARBA00013145"/>
    </source>
</evidence>
<evidence type="ECO:0000256" key="8">
    <source>
        <dbReference type="ARBA" id="ARBA00022679"/>
    </source>
</evidence>
<dbReference type="GO" id="GO:0003984">
    <property type="term" value="F:acetolactate synthase activity"/>
    <property type="evidence" value="ECO:0007669"/>
    <property type="project" value="UniProtKB-EC"/>
</dbReference>
<sequence length="655" mass="71295">MAATAPNPSISNAPSFRIPGSPKLPSRFSLPISEKPPRTRLRPPLSITNTLSSSHQPITTTTSPPPPQPKPFISRFAPTEPRKGADVLVEALERQGVTDVFAYPGGASMEIHQALTRSAAIRNVLPRHEQGGVFAAEGYARASGIPGVCIATSGPGATNLVSGLADALLDSVPLVAITGQVPRRMIGTDAFQETPIVEVTRSITKHNYLVLDVEDIPRIVREAFFLATSGRPGPVLIDVPKDIQQQLVVPNWDQPMRLPGYMSRLPKPPSEALLEQVVRLISESKRPVLYAGGGCLNSSEELKEFVGRTGIPVASTLMGLGAYPCSDELSLQMLGMHGTVYANYAVDKSDLLLAFGVRFDDRVTGKLEAFASRAKIVHIDIDSAEIGKNKQPHVSICADMKMALDGLNMILERREDKLKLDFLAWRQELKEQKMRYPLGFKTFGDAIPPQYAIQVLDELTNGEAIISTGVGQHQMWAAQHYKYNRARQWLTSGGLGAMGFGLPAAIGAAVARPDAVVVDIDGDGSFIMNVQELATVRVENLPVKIMVLNNQHLGMVVQWEDRFYHANRAHTYLGNPSNESEIFPNYLKFAEGCNIPAARVVKKGDLKSAIQKMLDTPGPYLLDVIVPHQEHVLPMIPSGGAFKDVITEGDGRSTY</sequence>
<keyword evidence="13 16" id="KW-0786">Thiamine pyrophosphate</keyword>
<evidence type="ECO:0000259" key="20">
    <source>
        <dbReference type="Pfam" id="PF02776"/>
    </source>
</evidence>
<dbReference type="InterPro" id="IPR000399">
    <property type="entry name" value="TPP-bd_CS"/>
</dbReference>
<proteinExistence type="inferred from homology"/>
<evidence type="ECO:0000256" key="5">
    <source>
        <dbReference type="ARBA" id="ARBA00022605"/>
    </source>
</evidence>
<dbReference type="InterPro" id="IPR012846">
    <property type="entry name" value="Acetolactate_synth_lsu"/>
</dbReference>
<keyword evidence="10" id="KW-0274">FAD</keyword>
<dbReference type="SUPFAM" id="SSF52467">
    <property type="entry name" value="DHS-like NAD/FAD-binding domain"/>
    <property type="match status" value="1"/>
</dbReference>
<keyword evidence="5 16" id="KW-0028">Amino-acid biosynthesis</keyword>
<evidence type="ECO:0000256" key="15">
    <source>
        <dbReference type="ARBA" id="ARBA00048670"/>
    </source>
</evidence>
<dbReference type="PROSITE" id="PS00187">
    <property type="entry name" value="TPP_ENZYMES"/>
    <property type="match status" value="1"/>
</dbReference>
<dbReference type="EC" id="2.2.1.6" evidence="4 16"/>
<evidence type="ECO:0000313" key="21">
    <source>
        <dbReference type="EMBL" id="KAK3040657.1"/>
    </source>
</evidence>
<dbReference type="FunFam" id="3.40.50.970:FF:000053">
    <property type="entry name" value="Acetolactate synthase, mitochondrial"/>
    <property type="match status" value="1"/>
</dbReference>
<evidence type="ECO:0000256" key="10">
    <source>
        <dbReference type="ARBA" id="ARBA00022827"/>
    </source>
</evidence>
<keyword evidence="22" id="KW-1185">Reference proteome</keyword>
<comment type="pathway">
    <text evidence="1 16">Amino-acid biosynthesis; L-isoleucine biosynthesis; L-isoleucine from 2-oxobutanoate: step 1/4.</text>
</comment>
<comment type="similarity">
    <text evidence="3 16">Belongs to the TPP enzyme family.</text>
</comment>
<keyword evidence="9 16" id="KW-0479">Metal-binding</keyword>
<dbReference type="InterPro" id="IPR011766">
    <property type="entry name" value="TPP_enzyme_TPP-bd"/>
</dbReference>
<dbReference type="GO" id="GO:0009635">
    <property type="term" value="P:response to herbicide"/>
    <property type="evidence" value="ECO:0007669"/>
    <property type="project" value="UniProtKB-KW"/>
</dbReference>
<dbReference type="Pfam" id="PF02775">
    <property type="entry name" value="TPP_enzyme_C"/>
    <property type="match status" value="1"/>
</dbReference>
<comment type="catalytic activity">
    <reaction evidence="15 16">
        <text>2 pyruvate + H(+) = (2S)-2-acetolactate + CO2</text>
        <dbReference type="Rhea" id="RHEA:25249"/>
        <dbReference type="ChEBI" id="CHEBI:15361"/>
        <dbReference type="ChEBI" id="CHEBI:15378"/>
        <dbReference type="ChEBI" id="CHEBI:16526"/>
        <dbReference type="ChEBI" id="CHEBI:58476"/>
        <dbReference type="EC" id="2.2.1.6"/>
    </reaction>
</comment>
<evidence type="ECO:0000256" key="17">
    <source>
        <dbReference type="SAM" id="MobiDB-lite"/>
    </source>
</evidence>
<evidence type="ECO:0000259" key="19">
    <source>
        <dbReference type="Pfam" id="PF02775"/>
    </source>
</evidence>
<accession>A0AA88X6B7</accession>
<dbReference type="EMBL" id="JAVXUP010000051">
    <property type="protein sequence ID" value="KAK3040657.1"/>
    <property type="molecule type" value="Genomic_DNA"/>
</dbReference>
<keyword evidence="12" id="KW-0809">Transit peptide</keyword>
<evidence type="ECO:0000256" key="14">
    <source>
        <dbReference type="ARBA" id="ARBA00023304"/>
    </source>
</evidence>
<evidence type="ECO:0000259" key="18">
    <source>
        <dbReference type="Pfam" id="PF00205"/>
    </source>
</evidence>
<dbReference type="InterPro" id="IPR012000">
    <property type="entry name" value="Thiamin_PyroP_enz_cen_dom"/>
</dbReference>
<reference evidence="21" key="1">
    <citation type="submission" date="2022-12" db="EMBL/GenBank/DDBJ databases">
        <title>Draft genome assemblies for two species of Escallonia (Escalloniales).</title>
        <authorList>
            <person name="Chanderbali A."/>
            <person name="Dervinis C."/>
            <person name="Anghel I."/>
            <person name="Soltis D."/>
            <person name="Soltis P."/>
            <person name="Zapata F."/>
        </authorList>
    </citation>
    <scope>NUCLEOTIDE SEQUENCE</scope>
    <source>
        <strain evidence="21">UCBG64.0493</strain>
        <tissue evidence="21">Leaf</tissue>
    </source>
</reference>
<evidence type="ECO:0000313" key="22">
    <source>
        <dbReference type="Proteomes" id="UP001188597"/>
    </source>
</evidence>
<comment type="cofactor">
    <cofactor evidence="16">
        <name>thiamine diphosphate</name>
        <dbReference type="ChEBI" id="CHEBI:58937"/>
    </cofactor>
    <text evidence="16">Binds 1 thiamine pyrophosphate per subunit.</text>
</comment>
<dbReference type="InterPro" id="IPR012001">
    <property type="entry name" value="Thiamin_PyroP_enz_TPP-bd_dom"/>
</dbReference>
<name>A0AA88X6B7_9ASTE</name>
<dbReference type="GO" id="GO:0050660">
    <property type="term" value="F:flavin adenine dinucleotide binding"/>
    <property type="evidence" value="ECO:0007669"/>
    <property type="project" value="InterPro"/>
</dbReference>